<gene>
    <name evidence="2" type="ORF">G3435_23150</name>
</gene>
<dbReference type="Proteomes" id="UP000480410">
    <property type="component" value="Unassembled WGS sequence"/>
</dbReference>
<dbReference type="EMBL" id="JAAHBV010000634">
    <property type="protein sequence ID" value="NER62068.1"/>
    <property type="molecule type" value="Genomic_DNA"/>
</dbReference>
<accession>A0A6M0CWS2</accession>
<comment type="caution">
    <text evidence="2">The sequence shown here is derived from an EMBL/GenBank/DDBJ whole genome shotgun (WGS) entry which is preliminary data.</text>
</comment>
<sequence length="250" mass="27502">MREITLSRRDTAKRFANDLVVVRVNASERHLRNGQKIIVLEDIPAVVRLFKDDVQVWEGHAKPSNDGSVSVTVGISERMAEKQWAGSSTGIRAAAPEEEPSVPPLSAKGAQIKKVMDANTAWVSGNKRIALNCYIFSTLPALLGLIGLGDSSLTWSTICLVIFIACIGVGLYFASLRPATCSRCGAPTLTRTSYDEKFMGARSVQRIIRNQVTNENEQRTITVSDINVTEKWLCVTCNHTSTHKYAYVSE</sequence>
<feature type="transmembrane region" description="Helical" evidence="1">
    <location>
        <begin position="155"/>
        <end position="174"/>
    </location>
</feature>
<evidence type="ECO:0000256" key="1">
    <source>
        <dbReference type="SAM" id="Phobius"/>
    </source>
</evidence>
<organism evidence="2 3">
    <name type="scientific">Pseudomonas brassicae</name>
    <dbReference type="NCBI Taxonomy" id="2708063"/>
    <lineage>
        <taxon>Bacteria</taxon>
        <taxon>Pseudomonadati</taxon>
        <taxon>Pseudomonadota</taxon>
        <taxon>Gammaproteobacteria</taxon>
        <taxon>Pseudomonadales</taxon>
        <taxon>Pseudomonadaceae</taxon>
        <taxon>Pseudomonas</taxon>
    </lineage>
</organism>
<keyword evidence="1" id="KW-0812">Transmembrane</keyword>
<dbReference type="AlphaFoldDB" id="A0A6M0CWS2"/>
<name>A0A6M0CWS2_9PSED</name>
<evidence type="ECO:0000313" key="2">
    <source>
        <dbReference type="EMBL" id="NER62068.1"/>
    </source>
</evidence>
<reference evidence="2 3" key="1">
    <citation type="submission" date="2020-02" db="EMBL/GenBank/DDBJ databases">
        <title>Broccoli isolated Pseudomonas sp.</title>
        <authorList>
            <person name="Fujikawa T."/>
            <person name="Sawada H."/>
        </authorList>
    </citation>
    <scope>NUCLEOTIDE SEQUENCE [LARGE SCALE GENOMIC DNA]</scope>
    <source>
        <strain evidence="2 3">MAFF212428</strain>
    </source>
</reference>
<feature type="transmembrane region" description="Helical" evidence="1">
    <location>
        <begin position="129"/>
        <end position="149"/>
    </location>
</feature>
<keyword evidence="1" id="KW-1133">Transmembrane helix</keyword>
<proteinExistence type="predicted"/>
<evidence type="ECO:0000313" key="3">
    <source>
        <dbReference type="Proteomes" id="UP000480410"/>
    </source>
</evidence>
<keyword evidence="1" id="KW-0472">Membrane</keyword>
<protein>
    <submittedName>
        <fullName evidence="2">Uncharacterized protein</fullName>
    </submittedName>
</protein>